<dbReference type="FunFam" id="2.40.50.360:FF:000002">
    <property type="entry name" value="RuvB-like helicase"/>
    <property type="match status" value="1"/>
</dbReference>
<keyword evidence="7 12" id="KW-0067">ATP-binding</keyword>
<evidence type="ECO:0000313" key="14">
    <source>
        <dbReference type="EMBL" id="CAE0613744.1"/>
    </source>
</evidence>
<dbReference type="GO" id="GO:0003678">
    <property type="term" value="F:DNA helicase activity"/>
    <property type="evidence" value="ECO:0007669"/>
    <property type="project" value="UniProtKB-EC"/>
</dbReference>
<keyword evidence="11 12" id="KW-0539">Nucleus</keyword>
<feature type="domain" description="AAA+ ATPase" evidence="13">
    <location>
        <begin position="67"/>
        <end position="360"/>
    </location>
</feature>
<dbReference type="InterPro" id="IPR027417">
    <property type="entry name" value="P-loop_NTPase"/>
</dbReference>
<accession>A0A7S3XFR3</accession>
<dbReference type="FunFam" id="1.10.8.60:FF:000010">
    <property type="entry name" value="RuvB-like helicase"/>
    <property type="match status" value="1"/>
</dbReference>
<sequence length="466" mass="51594">METELKIRGESKDLTRVERIGAHSHIHGLGLDQTLEARPTGQGMVGQTQARKAAGVILSMIKEGQIAGRAVLLAGQPGTGKTAIAMGLAKSLGKETPFTMISASEIFSLEMSKTEALTQAFRKAIGVRIKEETEIIEGEVVEIEIDRPATGGSASKTGKLIIKTTEMETIYDLGQKMIDALSKEKVQAGDVLAIDKSSGKVTKLGRSFARSRDYDAMGPTTKFVQCPEGELQKRKEVVHTVSLHEIDVINSRTQGFLALFSGDTGEIRSEVREQIDTKVVEWREEGKAEIVPGVLFIDEVHMLDIECFSFLNRALENEMAPILMVATNRGITTIRGTTYQSPHGIPVDLLDRLLIISTEPYTEKEIRMILDIRCEEEDVAMSDDAKGLLTKIGQETSLRYAIHLISMAALVCQKRKGKEVSIEDVGKVYTMFLDVKRSAQHMVDYQDQFMFNELQQQTDQQGMEIQ</sequence>
<keyword evidence="10" id="KW-0234">DNA repair</keyword>
<evidence type="ECO:0000256" key="4">
    <source>
        <dbReference type="ARBA" id="ARBA00022763"/>
    </source>
</evidence>
<evidence type="ECO:0000256" key="11">
    <source>
        <dbReference type="ARBA" id="ARBA00023242"/>
    </source>
</evidence>
<evidence type="ECO:0000256" key="2">
    <source>
        <dbReference type="ARBA" id="ARBA00007519"/>
    </source>
</evidence>
<dbReference type="GO" id="GO:0006281">
    <property type="term" value="P:DNA repair"/>
    <property type="evidence" value="ECO:0007669"/>
    <property type="project" value="UniProtKB-KW"/>
</dbReference>
<keyword evidence="3 12" id="KW-0547">Nucleotide-binding</keyword>
<evidence type="ECO:0000256" key="12">
    <source>
        <dbReference type="RuleBase" id="RU363048"/>
    </source>
</evidence>
<dbReference type="Pfam" id="PF06068">
    <property type="entry name" value="TIP49"/>
    <property type="match status" value="1"/>
</dbReference>
<dbReference type="GO" id="GO:0016787">
    <property type="term" value="F:hydrolase activity"/>
    <property type="evidence" value="ECO:0007669"/>
    <property type="project" value="UniProtKB-KW"/>
</dbReference>
<name>A0A7S3XFR3_9CHLO</name>
<evidence type="ECO:0000256" key="7">
    <source>
        <dbReference type="ARBA" id="ARBA00022840"/>
    </source>
</evidence>
<evidence type="ECO:0000256" key="8">
    <source>
        <dbReference type="ARBA" id="ARBA00023015"/>
    </source>
</evidence>
<dbReference type="InterPro" id="IPR010339">
    <property type="entry name" value="TIP49_P-loop"/>
</dbReference>
<comment type="subcellular location">
    <subcellularLocation>
        <location evidence="1">Nucleus</location>
    </subcellularLocation>
</comment>
<gene>
    <name evidence="14" type="ORF">PSAL00342_LOCUS7645</name>
</gene>
<evidence type="ECO:0000259" key="13">
    <source>
        <dbReference type="SMART" id="SM00382"/>
    </source>
</evidence>
<dbReference type="GO" id="GO:0005634">
    <property type="term" value="C:nucleus"/>
    <property type="evidence" value="ECO:0007669"/>
    <property type="project" value="UniProtKB-SubCell"/>
</dbReference>
<keyword evidence="9 12" id="KW-0804">Transcription</keyword>
<keyword evidence="4" id="KW-0227">DNA damage</keyword>
<dbReference type="EMBL" id="HBIS01009431">
    <property type="protein sequence ID" value="CAE0613744.1"/>
    <property type="molecule type" value="Transcribed_RNA"/>
</dbReference>
<dbReference type="InterPro" id="IPR027238">
    <property type="entry name" value="RuvB-like"/>
</dbReference>
<dbReference type="InterPro" id="IPR003593">
    <property type="entry name" value="AAA+_ATPase"/>
</dbReference>
<dbReference type="PANTHER" id="PTHR11093">
    <property type="entry name" value="RUVB-RELATED REPTIN AND PONTIN"/>
    <property type="match status" value="1"/>
</dbReference>
<dbReference type="FunFam" id="3.40.50.300:FF:002221">
    <property type="entry name" value="RuvB-like 2"/>
    <property type="match status" value="2"/>
</dbReference>
<keyword evidence="6 12" id="KW-0347">Helicase</keyword>
<dbReference type="InterPro" id="IPR041048">
    <property type="entry name" value="RuvB-like_C"/>
</dbReference>
<proteinExistence type="inferred from homology"/>
<comment type="similarity">
    <text evidence="2 12">Belongs to the RuvB family.</text>
</comment>
<dbReference type="Gene3D" id="2.40.50.360">
    <property type="entry name" value="RuvB-like helicase, domain II"/>
    <property type="match status" value="1"/>
</dbReference>
<organism evidence="14">
    <name type="scientific">Picocystis salinarum</name>
    <dbReference type="NCBI Taxonomy" id="88271"/>
    <lineage>
        <taxon>Eukaryota</taxon>
        <taxon>Viridiplantae</taxon>
        <taxon>Chlorophyta</taxon>
        <taxon>Picocystophyceae</taxon>
        <taxon>Picocystales</taxon>
        <taxon>Picocystaceae</taxon>
        <taxon>Picocystis</taxon>
    </lineage>
</organism>
<evidence type="ECO:0000256" key="6">
    <source>
        <dbReference type="ARBA" id="ARBA00022806"/>
    </source>
</evidence>
<dbReference type="Gene3D" id="3.40.50.300">
    <property type="entry name" value="P-loop containing nucleotide triphosphate hydrolases"/>
    <property type="match status" value="1"/>
</dbReference>
<keyword evidence="8 12" id="KW-0805">Transcription regulation</keyword>
<dbReference type="AlphaFoldDB" id="A0A7S3XFR3"/>
<evidence type="ECO:0000256" key="9">
    <source>
        <dbReference type="ARBA" id="ARBA00023163"/>
    </source>
</evidence>
<evidence type="ECO:0000256" key="5">
    <source>
        <dbReference type="ARBA" id="ARBA00022801"/>
    </source>
</evidence>
<comment type="catalytic activity">
    <reaction evidence="12">
        <text>ATP + H2O = ADP + phosphate + H(+)</text>
        <dbReference type="Rhea" id="RHEA:13065"/>
        <dbReference type="ChEBI" id="CHEBI:15377"/>
        <dbReference type="ChEBI" id="CHEBI:15378"/>
        <dbReference type="ChEBI" id="CHEBI:30616"/>
        <dbReference type="ChEBI" id="CHEBI:43474"/>
        <dbReference type="ChEBI" id="CHEBI:456216"/>
        <dbReference type="EC" id="3.6.4.12"/>
    </reaction>
</comment>
<dbReference type="EC" id="3.6.4.12" evidence="12"/>
<dbReference type="Gene3D" id="1.10.8.60">
    <property type="match status" value="1"/>
</dbReference>
<dbReference type="SUPFAM" id="SSF52540">
    <property type="entry name" value="P-loop containing nucleoside triphosphate hydrolases"/>
    <property type="match status" value="1"/>
</dbReference>
<evidence type="ECO:0000256" key="1">
    <source>
        <dbReference type="ARBA" id="ARBA00004123"/>
    </source>
</evidence>
<reference evidence="14" key="1">
    <citation type="submission" date="2021-01" db="EMBL/GenBank/DDBJ databases">
        <authorList>
            <person name="Corre E."/>
            <person name="Pelletier E."/>
            <person name="Niang G."/>
            <person name="Scheremetjew M."/>
            <person name="Finn R."/>
            <person name="Kale V."/>
            <person name="Holt S."/>
            <person name="Cochrane G."/>
            <person name="Meng A."/>
            <person name="Brown T."/>
            <person name="Cohen L."/>
        </authorList>
    </citation>
    <scope>NUCLEOTIDE SEQUENCE</scope>
    <source>
        <strain evidence="14">CCMP1897</strain>
    </source>
</reference>
<evidence type="ECO:0000256" key="10">
    <source>
        <dbReference type="ARBA" id="ARBA00023204"/>
    </source>
</evidence>
<dbReference type="Pfam" id="PF17856">
    <property type="entry name" value="TIP49_C"/>
    <property type="match status" value="1"/>
</dbReference>
<keyword evidence="5 12" id="KW-0378">Hydrolase</keyword>
<evidence type="ECO:0000256" key="3">
    <source>
        <dbReference type="ARBA" id="ARBA00022741"/>
    </source>
</evidence>
<protein>
    <recommendedName>
        <fullName evidence="12">RuvB-like helicase</fullName>
        <ecNumber evidence="12">3.6.4.12</ecNumber>
    </recommendedName>
</protein>
<dbReference type="InterPro" id="IPR042487">
    <property type="entry name" value="RuvBL1/2_DNA/RNA_bd_dom"/>
</dbReference>
<dbReference type="GO" id="GO:0005524">
    <property type="term" value="F:ATP binding"/>
    <property type="evidence" value="ECO:0007669"/>
    <property type="project" value="UniProtKB-KW"/>
</dbReference>
<dbReference type="SMART" id="SM00382">
    <property type="entry name" value="AAA"/>
    <property type="match status" value="1"/>
</dbReference>